<dbReference type="CDD" id="cd00130">
    <property type="entry name" value="PAS"/>
    <property type="match status" value="3"/>
</dbReference>
<dbReference type="EMBL" id="MTJN01000002">
    <property type="protein sequence ID" value="OOV07929.1"/>
    <property type="molecule type" value="Genomic_DNA"/>
</dbReference>
<evidence type="ECO:0000259" key="16">
    <source>
        <dbReference type="PROSITE" id="PS50109"/>
    </source>
</evidence>
<dbReference type="Gene3D" id="3.40.50.2300">
    <property type="match status" value="1"/>
</dbReference>
<dbReference type="AlphaFoldDB" id="A0A1T1B430"/>
<dbReference type="Gene3D" id="3.30.450.20">
    <property type="entry name" value="PAS domain"/>
    <property type="match status" value="5"/>
</dbReference>
<dbReference type="STRING" id="28066.RF819_00055"/>
<dbReference type="Gene3D" id="1.10.287.130">
    <property type="match status" value="1"/>
</dbReference>
<evidence type="ECO:0000256" key="8">
    <source>
        <dbReference type="ARBA" id="ARBA00022840"/>
    </source>
</evidence>
<evidence type="ECO:0000256" key="12">
    <source>
        <dbReference type="ARBA" id="ARBA00064003"/>
    </source>
</evidence>
<dbReference type="PANTHER" id="PTHR45339">
    <property type="entry name" value="HYBRID SIGNAL TRANSDUCTION HISTIDINE KINASE J"/>
    <property type="match status" value="1"/>
</dbReference>
<feature type="domain" description="Response regulatory" evidence="17">
    <location>
        <begin position="993"/>
        <end position="1109"/>
    </location>
</feature>
<reference evidence="21 22" key="1">
    <citation type="submission" date="2017-01" db="EMBL/GenBank/DDBJ databases">
        <title>Genome sequencing of Rhodoferax fermentans JCM 7819.</title>
        <authorList>
            <person name="Kim Y.J."/>
            <person name="Farh M.E.-A."/>
            <person name="Yang D.-C."/>
        </authorList>
    </citation>
    <scope>NUCLEOTIDE SEQUENCE [LARGE SCALE GENOMIC DNA]</scope>
    <source>
        <strain evidence="21 22">JCM 7819</strain>
    </source>
</reference>
<dbReference type="InterPro" id="IPR001610">
    <property type="entry name" value="PAC"/>
</dbReference>
<feature type="domain" description="PAS" evidence="18">
    <location>
        <begin position="332"/>
        <end position="403"/>
    </location>
</feature>
<keyword evidence="5" id="KW-0732">Signal</keyword>
<dbReference type="PANTHER" id="PTHR45339:SF1">
    <property type="entry name" value="HYBRID SIGNAL TRANSDUCTION HISTIDINE KINASE J"/>
    <property type="match status" value="1"/>
</dbReference>
<keyword evidence="7" id="KW-0418">Kinase</keyword>
<dbReference type="CDD" id="cd17546">
    <property type="entry name" value="REC_hyHK_CKI1_RcsC-like"/>
    <property type="match status" value="1"/>
</dbReference>
<evidence type="ECO:0000259" key="17">
    <source>
        <dbReference type="PROSITE" id="PS50110"/>
    </source>
</evidence>
<dbReference type="CDD" id="cd12915">
    <property type="entry name" value="PDC2_DGC_like"/>
    <property type="match status" value="1"/>
</dbReference>
<evidence type="ECO:0000256" key="13">
    <source>
        <dbReference type="ARBA" id="ARBA00068150"/>
    </source>
</evidence>
<dbReference type="InterPro" id="IPR013655">
    <property type="entry name" value="PAS_fold_3"/>
</dbReference>
<gene>
    <name evidence="21" type="ORF">RF819_00055</name>
    <name evidence="20" type="ORF">RF819_15440</name>
</gene>
<dbReference type="FunFam" id="1.10.287.130:FF:000002">
    <property type="entry name" value="Two-component osmosensing histidine kinase"/>
    <property type="match status" value="1"/>
</dbReference>
<protein>
    <recommendedName>
        <fullName evidence="13">Sensory/regulatory protein RpfC</fullName>
        <ecNumber evidence="2">2.7.13.3</ecNumber>
    </recommendedName>
    <alternativeName>
        <fullName evidence="14">Virulence sensor protein BvgS</fullName>
    </alternativeName>
</protein>
<dbReference type="InterPro" id="IPR036890">
    <property type="entry name" value="HATPase_C_sf"/>
</dbReference>
<keyword evidence="6" id="KW-0547">Nucleotide-binding</keyword>
<dbReference type="CDD" id="cd16922">
    <property type="entry name" value="HATPase_EvgS-ArcB-TorS-like"/>
    <property type="match status" value="1"/>
</dbReference>
<evidence type="ECO:0000256" key="11">
    <source>
        <dbReference type="ARBA" id="ARBA00058004"/>
    </source>
</evidence>
<accession>A0A1T1B430</accession>
<dbReference type="SMART" id="SM00388">
    <property type="entry name" value="HisKA"/>
    <property type="match status" value="1"/>
</dbReference>
<keyword evidence="3 15" id="KW-0597">Phosphoprotein</keyword>
<dbReference type="Gene3D" id="3.30.565.10">
    <property type="entry name" value="Histidine kinase-like ATPase, C-terminal domain"/>
    <property type="match status" value="1"/>
</dbReference>
<dbReference type="InterPro" id="IPR000700">
    <property type="entry name" value="PAS-assoc_C"/>
</dbReference>
<dbReference type="PRINTS" id="PR00344">
    <property type="entry name" value="BCTRLSENSOR"/>
</dbReference>
<dbReference type="InterPro" id="IPR003594">
    <property type="entry name" value="HATPase_dom"/>
</dbReference>
<dbReference type="Pfam" id="PF00072">
    <property type="entry name" value="Response_reg"/>
    <property type="match status" value="1"/>
</dbReference>
<dbReference type="Pfam" id="PF13188">
    <property type="entry name" value="PAS_8"/>
    <property type="match status" value="1"/>
</dbReference>
<organism evidence="21 22">
    <name type="scientific">Rhodoferax fermentans</name>
    <dbReference type="NCBI Taxonomy" id="28066"/>
    <lineage>
        <taxon>Bacteria</taxon>
        <taxon>Pseudomonadati</taxon>
        <taxon>Pseudomonadota</taxon>
        <taxon>Betaproteobacteria</taxon>
        <taxon>Burkholderiales</taxon>
        <taxon>Comamonadaceae</taxon>
        <taxon>Rhodoferax</taxon>
    </lineage>
</organism>
<dbReference type="InterPro" id="IPR003661">
    <property type="entry name" value="HisK_dim/P_dom"/>
</dbReference>
<evidence type="ECO:0000256" key="7">
    <source>
        <dbReference type="ARBA" id="ARBA00022777"/>
    </source>
</evidence>
<dbReference type="InterPro" id="IPR001789">
    <property type="entry name" value="Sig_transdc_resp-reg_receiver"/>
</dbReference>
<dbReference type="SMART" id="SM00091">
    <property type="entry name" value="PAS"/>
    <property type="match status" value="2"/>
</dbReference>
<evidence type="ECO:0000256" key="4">
    <source>
        <dbReference type="ARBA" id="ARBA00022679"/>
    </source>
</evidence>
<sequence>MQAISESRAVTRFLSSWKSLALVLALAGLFAAVSIRQDFEELLATEYQVLERQARLAEYQVGGVLRGLNVGLRSLAADQEAWPQLPAQAISQHQLAFLKEFPEVRTITAADKTGRVLAAESLQTPQDVATIRAFNNSQREYFQFHQNAQPKDFDRMYISRPFIGVSKRWIIVASRAIRGPKGEFQGAVVATLIPNFFAPIFQDVLTNDVVDSVAVHTLQGDILYRLPDPDKHIGRNIAHGEAFQLYLRSDSPTTRYLGIAVTDNVKRVAVFRKVAGSSLDIVITARYDSLLTKWYPAVATKLILYALFVVLALAFGKEFKRRLAASMALSQSESRFRALFEDSPNAILLVDPQALRLTDVNPVASTLLGYSRSVFLAKNFADLFRPEDQAHAMAQFALAIEHHKDFVRDLPVLHQDGHLVHIDMACTHLQVDGHHALATTFIDLTERQLAESALAEREALLNATSRMSHTGGWAFDPVTGQGNWTPETARIHDVPEDAQADVSKGLSYYGAEDRERLQAAIQNLIDKAEPYDLELEMLTAKGRRKWVRTIGEPVVEKGKVVWVHGAIQDITDQKAAEAALRSSESRYQSVLDHAADAIFISNAQGQFLYVNEQARQLLAYTNDELLHMSVADITPDEDAEHSANTFVTLRHTGRVTTELLLKRQDGSLVPVEINAILLPDGTSYGAYRDITQRRLNDAELERYRHHLEELVTSRTADLDQANRSLVLARDAAQAANLAKSSFLANMSHEIRTPMNAILGMANLLRRGGLTAEQADRLDKIDIAGDHLLNVINDILDLSKIDAGSFVLENVPLTIPGLLSNVVSITHASAQEKKLKLEVSADAFPNDLHGDPTRLQQAVLNYVSNAIKFSDNGSVSIRAINLEETTQWVQVRFEVTDTGIGITPEALPRLFSPFEQADNSTTRKYGGTGLGLVITKRLAELMGGDAGVQSVPGAGSSFWFTARLLRQERRKTLAVPAAAGDPETLIREHFQGARILIVDDEPINLELARYLLESVGLLVDTAEDGMQAIERATVSTYALVLMDMQMPILDGLEATRQIRMLPNYQHIPILAMTANAFNEDRARCLEAGMDDVLIKPVAPGLLFSSLLTYLERRG</sequence>
<keyword evidence="8" id="KW-0067">ATP-binding</keyword>
<evidence type="ECO:0000259" key="18">
    <source>
        <dbReference type="PROSITE" id="PS50112"/>
    </source>
</evidence>
<evidence type="ECO:0000256" key="6">
    <source>
        <dbReference type="ARBA" id="ARBA00022741"/>
    </source>
</evidence>
<dbReference type="OrthoDB" id="9176737at2"/>
<dbReference type="NCBIfam" id="TIGR00229">
    <property type="entry name" value="sensory_box"/>
    <property type="match status" value="3"/>
</dbReference>
<dbReference type="GO" id="GO:0000155">
    <property type="term" value="F:phosphorelay sensor kinase activity"/>
    <property type="evidence" value="ECO:0007669"/>
    <property type="project" value="InterPro"/>
</dbReference>
<comment type="subunit">
    <text evidence="12">At low DSF concentrations, interacts with RpfF.</text>
</comment>
<dbReference type="Pfam" id="PF13426">
    <property type="entry name" value="PAS_9"/>
    <property type="match status" value="1"/>
</dbReference>
<feature type="domain" description="Histidine kinase" evidence="16">
    <location>
        <begin position="745"/>
        <end position="965"/>
    </location>
</feature>
<evidence type="ECO:0000313" key="20">
    <source>
        <dbReference type="EMBL" id="OOV07929.1"/>
    </source>
</evidence>
<dbReference type="CDD" id="cd00082">
    <property type="entry name" value="HisKA"/>
    <property type="match status" value="1"/>
</dbReference>
<dbReference type="Proteomes" id="UP000190750">
    <property type="component" value="Unassembled WGS sequence"/>
</dbReference>
<evidence type="ECO:0000313" key="22">
    <source>
        <dbReference type="Proteomes" id="UP000190750"/>
    </source>
</evidence>
<keyword evidence="9" id="KW-0902">Two-component regulatory system</keyword>
<dbReference type="InterPro" id="IPR000014">
    <property type="entry name" value="PAS"/>
</dbReference>
<dbReference type="EC" id="2.7.13.3" evidence="2"/>
<dbReference type="SMART" id="SM00448">
    <property type="entry name" value="REC"/>
    <property type="match status" value="1"/>
</dbReference>
<dbReference type="PROSITE" id="PS50113">
    <property type="entry name" value="PAC"/>
    <property type="match status" value="1"/>
</dbReference>
<dbReference type="Pfam" id="PF08447">
    <property type="entry name" value="PAS_3"/>
    <property type="match status" value="1"/>
</dbReference>
<feature type="domain" description="PAS" evidence="18">
    <location>
        <begin position="583"/>
        <end position="640"/>
    </location>
</feature>
<dbReference type="PROSITE" id="PS50112">
    <property type="entry name" value="PAS"/>
    <property type="match status" value="2"/>
</dbReference>
<evidence type="ECO:0000256" key="14">
    <source>
        <dbReference type="ARBA" id="ARBA00070152"/>
    </source>
</evidence>
<keyword evidence="10" id="KW-0843">Virulence</keyword>
<dbReference type="SMART" id="SM00387">
    <property type="entry name" value="HATPase_c"/>
    <property type="match status" value="1"/>
</dbReference>
<evidence type="ECO:0000313" key="21">
    <source>
        <dbReference type="EMBL" id="OOV11100.1"/>
    </source>
</evidence>
<evidence type="ECO:0000256" key="5">
    <source>
        <dbReference type="ARBA" id="ARBA00022729"/>
    </source>
</evidence>
<evidence type="ECO:0000256" key="2">
    <source>
        <dbReference type="ARBA" id="ARBA00012438"/>
    </source>
</evidence>
<dbReference type="SUPFAM" id="SSF47384">
    <property type="entry name" value="Homodimeric domain of signal transducing histidine kinase"/>
    <property type="match status" value="1"/>
</dbReference>
<evidence type="ECO:0000256" key="15">
    <source>
        <dbReference type="PROSITE-ProRule" id="PRU00169"/>
    </source>
</evidence>
<keyword evidence="22" id="KW-1185">Reference proteome</keyword>
<dbReference type="InterPro" id="IPR004358">
    <property type="entry name" value="Sig_transdc_His_kin-like_C"/>
</dbReference>
<evidence type="ECO:0000259" key="19">
    <source>
        <dbReference type="PROSITE" id="PS50113"/>
    </source>
</evidence>
<comment type="catalytic activity">
    <reaction evidence="1">
        <text>ATP + protein L-histidine = ADP + protein N-phospho-L-histidine.</text>
        <dbReference type="EC" id="2.7.13.3"/>
    </reaction>
</comment>
<comment type="caution">
    <text evidence="21">The sequence shown here is derived from an EMBL/GenBank/DDBJ whole genome shotgun (WGS) entry which is preliminary data.</text>
</comment>
<comment type="function">
    <text evidence="11">Member of the two-component regulatory system BvgS/BvgA. Phosphorylates BvgA via a four-step phosphorelay in response to environmental signals.</text>
</comment>
<dbReference type="SUPFAM" id="SSF55785">
    <property type="entry name" value="PYP-like sensor domain (PAS domain)"/>
    <property type="match status" value="3"/>
</dbReference>
<evidence type="ECO:0000256" key="9">
    <source>
        <dbReference type="ARBA" id="ARBA00023012"/>
    </source>
</evidence>
<dbReference type="SMART" id="SM00086">
    <property type="entry name" value="PAC"/>
    <property type="match status" value="2"/>
</dbReference>
<dbReference type="Pfam" id="PF00512">
    <property type="entry name" value="HisKA"/>
    <property type="match status" value="1"/>
</dbReference>
<feature type="modified residue" description="4-aspartylphosphate" evidence="15">
    <location>
        <position position="1042"/>
    </location>
</feature>
<dbReference type="EMBL" id="MTJN01000001">
    <property type="protein sequence ID" value="OOV11100.1"/>
    <property type="molecule type" value="Genomic_DNA"/>
</dbReference>
<dbReference type="Pfam" id="PF02518">
    <property type="entry name" value="HATPase_c"/>
    <property type="match status" value="1"/>
</dbReference>
<dbReference type="RefSeq" id="WP_078363096.1">
    <property type="nucleotide sequence ID" value="NZ_MTJN01000001.1"/>
</dbReference>
<dbReference type="PROSITE" id="PS50109">
    <property type="entry name" value="HIS_KIN"/>
    <property type="match status" value="1"/>
</dbReference>
<dbReference type="GO" id="GO:0005524">
    <property type="term" value="F:ATP binding"/>
    <property type="evidence" value="ECO:0007669"/>
    <property type="project" value="UniProtKB-KW"/>
</dbReference>
<dbReference type="SUPFAM" id="SSF55874">
    <property type="entry name" value="ATPase domain of HSP90 chaperone/DNA topoisomerase II/histidine kinase"/>
    <property type="match status" value="1"/>
</dbReference>
<dbReference type="SUPFAM" id="SSF52172">
    <property type="entry name" value="CheY-like"/>
    <property type="match status" value="1"/>
</dbReference>
<dbReference type="InterPro" id="IPR005467">
    <property type="entry name" value="His_kinase_dom"/>
</dbReference>
<dbReference type="InterPro" id="IPR035965">
    <property type="entry name" value="PAS-like_dom_sf"/>
</dbReference>
<feature type="domain" description="PAC" evidence="19">
    <location>
        <begin position="531"/>
        <end position="582"/>
    </location>
</feature>
<dbReference type="FunFam" id="3.30.565.10:FF:000010">
    <property type="entry name" value="Sensor histidine kinase RcsC"/>
    <property type="match status" value="1"/>
</dbReference>
<name>A0A1T1B430_RHOFE</name>
<dbReference type="InterPro" id="IPR036097">
    <property type="entry name" value="HisK_dim/P_sf"/>
</dbReference>
<dbReference type="InterPro" id="IPR011006">
    <property type="entry name" value="CheY-like_superfamily"/>
</dbReference>
<keyword evidence="4" id="KW-0808">Transferase</keyword>
<evidence type="ECO:0000256" key="3">
    <source>
        <dbReference type="ARBA" id="ARBA00022553"/>
    </source>
</evidence>
<evidence type="ECO:0000256" key="10">
    <source>
        <dbReference type="ARBA" id="ARBA00023026"/>
    </source>
</evidence>
<dbReference type="PROSITE" id="PS50110">
    <property type="entry name" value="RESPONSE_REGULATORY"/>
    <property type="match status" value="1"/>
</dbReference>
<dbReference type="CDD" id="cd12914">
    <property type="entry name" value="PDC1_DGC_like"/>
    <property type="match status" value="1"/>
</dbReference>
<proteinExistence type="predicted"/>
<evidence type="ECO:0000256" key="1">
    <source>
        <dbReference type="ARBA" id="ARBA00000085"/>
    </source>
</evidence>